<organism evidence="1 2">
    <name type="scientific">Pluteus cervinus</name>
    <dbReference type="NCBI Taxonomy" id="181527"/>
    <lineage>
        <taxon>Eukaryota</taxon>
        <taxon>Fungi</taxon>
        <taxon>Dikarya</taxon>
        <taxon>Basidiomycota</taxon>
        <taxon>Agaricomycotina</taxon>
        <taxon>Agaricomycetes</taxon>
        <taxon>Agaricomycetidae</taxon>
        <taxon>Agaricales</taxon>
        <taxon>Pluteineae</taxon>
        <taxon>Pluteaceae</taxon>
        <taxon>Pluteus</taxon>
    </lineage>
</organism>
<sequence>MTHSTQTQQSQQYPVSSHAADWISELPRMTPVQCPSTTLWSSLSSSAHATTASTLMTLLQEMFSVLSSFLKAIMLQESTSNGKEADMFISLFLSSTVISEGQPLDASSSSLESCDDYNHNTEAGSDLKTFQCESTETDDEPTRSNHLHATIPGSSTLRAIQDFDELELAYRQLRRELEMTKKTDALNLLSTSACDSSPWAVVDCNAEPEDDADVYTSMPKRRRRTRRFGHLVGLPPTNSLLITKLRPPSSQSQSWSAPISALRTPELGLSATSTPASSPPFTPKFISPRPASMRLKFGKSTPSIFRCEQLGSPLRLASTMPLLPTSTYSQKAPPSPITLIYAYAPSPDPTKVSSTPSVKVTYASAKLREQLVFYSPSMSPTITD</sequence>
<protein>
    <submittedName>
        <fullName evidence="1">Uncharacterized protein</fullName>
    </submittedName>
</protein>
<name>A0ACD3AEQ4_9AGAR</name>
<gene>
    <name evidence="1" type="ORF">BDN72DRAFT_846808</name>
</gene>
<evidence type="ECO:0000313" key="1">
    <source>
        <dbReference type="EMBL" id="TFK64232.1"/>
    </source>
</evidence>
<proteinExistence type="predicted"/>
<keyword evidence="2" id="KW-1185">Reference proteome</keyword>
<accession>A0ACD3AEQ4</accession>
<dbReference type="Proteomes" id="UP000308600">
    <property type="component" value="Unassembled WGS sequence"/>
</dbReference>
<dbReference type="EMBL" id="ML208484">
    <property type="protein sequence ID" value="TFK64232.1"/>
    <property type="molecule type" value="Genomic_DNA"/>
</dbReference>
<evidence type="ECO:0000313" key="2">
    <source>
        <dbReference type="Proteomes" id="UP000308600"/>
    </source>
</evidence>
<reference evidence="1 2" key="1">
    <citation type="journal article" date="2019" name="Nat. Ecol. Evol.">
        <title>Megaphylogeny resolves global patterns of mushroom evolution.</title>
        <authorList>
            <person name="Varga T."/>
            <person name="Krizsan K."/>
            <person name="Foldi C."/>
            <person name="Dima B."/>
            <person name="Sanchez-Garcia M."/>
            <person name="Sanchez-Ramirez S."/>
            <person name="Szollosi G.J."/>
            <person name="Szarkandi J.G."/>
            <person name="Papp V."/>
            <person name="Albert L."/>
            <person name="Andreopoulos W."/>
            <person name="Angelini C."/>
            <person name="Antonin V."/>
            <person name="Barry K.W."/>
            <person name="Bougher N.L."/>
            <person name="Buchanan P."/>
            <person name="Buyck B."/>
            <person name="Bense V."/>
            <person name="Catcheside P."/>
            <person name="Chovatia M."/>
            <person name="Cooper J."/>
            <person name="Damon W."/>
            <person name="Desjardin D."/>
            <person name="Finy P."/>
            <person name="Geml J."/>
            <person name="Haridas S."/>
            <person name="Hughes K."/>
            <person name="Justo A."/>
            <person name="Karasinski D."/>
            <person name="Kautmanova I."/>
            <person name="Kiss B."/>
            <person name="Kocsube S."/>
            <person name="Kotiranta H."/>
            <person name="LaButti K.M."/>
            <person name="Lechner B.E."/>
            <person name="Liimatainen K."/>
            <person name="Lipzen A."/>
            <person name="Lukacs Z."/>
            <person name="Mihaltcheva S."/>
            <person name="Morgado L.N."/>
            <person name="Niskanen T."/>
            <person name="Noordeloos M.E."/>
            <person name="Ohm R.A."/>
            <person name="Ortiz-Santana B."/>
            <person name="Ovrebo C."/>
            <person name="Racz N."/>
            <person name="Riley R."/>
            <person name="Savchenko A."/>
            <person name="Shiryaev A."/>
            <person name="Soop K."/>
            <person name="Spirin V."/>
            <person name="Szebenyi C."/>
            <person name="Tomsovsky M."/>
            <person name="Tulloss R.E."/>
            <person name="Uehling J."/>
            <person name="Grigoriev I.V."/>
            <person name="Vagvolgyi C."/>
            <person name="Papp T."/>
            <person name="Martin F.M."/>
            <person name="Miettinen O."/>
            <person name="Hibbett D.S."/>
            <person name="Nagy L.G."/>
        </authorList>
    </citation>
    <scope>NUCLEOTIDE SEQUENCE [LARGE SCALE GENOMIC DNA]</scope>
    <source>
        <strain evidence="1 2">NL-1719</strain>
    </source>
</reference>